<comment type="caution">
    <text evidence="4">The sequence shown here is derived from an EMBL/GenBank/DDBJ whole genome shotgun (WGS) entry which is preliminary data.</text>
</comment>
<evidence type="ECO:0000256" key="2">
    <source>
        <dbReference type="PROSITE-ProRule" id="PRU00335"/>
    </source>
</evidence>
<dbReference type="PRINTS" id="PR00455">
    <property type="entry name" value="HTHTETR"/>
</dbReference>
<dbReference type="Gene3D" id="1.10.357.10">
    <property type="entry name" value="Tetracycline Repressor, domain 2"/>
    <property type="match status" value="1"/>
</dbReference>
<dbReference type="InterPro" id="IPR001647">
    <property type="entry name" value="HTH_TetR"/>
</dbReference>
<reference evidence="4 5" key="1">
    <citation type="submission" date="2023-06" db="EMBL/GenBank/DDBJ databases">
        <title>Antibody response to the Sneathia vaginalis cytopathogenic toxin A during pregnancy.</title>
        <authorList>
            <person name="Mccoy Z.T."/>
            <person name="Serrano M.G."/>
            <person name="Spaine K."/>
            <person name="Edwards D.J."/>
            <person name="Buck G.A."/>
            <person name="Jefferson K."/>
        </authorList>
    </citation>
    <scope>NUCLEOTIDE SEQUENCE [LARGE SCALE GENOMIC DNA]</scope>
    <source>
        <strain evidence="4 5">CCUG 42621</strain>
    </source>
</reference>
<dbReference type="Pfam" id="PF00440">
    <property type="entry name" value="TetR_N"/>
    <property type="match status" value="1"/>
</dbReference>
<dbReference type="InterPro" id="IPR050624">
    <property type="entry name" value="HTH-type_Tx_Regulator"/>
</dbReference>
<organism evidence="4 5">
    <name type="scientific">Sneathia sanguinegens</name>
    <dbReference type="NCBI Taxonomy" id="40543"/>
    <lineage>
        <taxon>Bacteria</taxon>
        <taxon>Fusobacteriati</taxon>
        <taxon>Fusobacteriota</taxon>
        <taxon>Fusobacteriia</taxon>
        <taxon>Fusobacteriales</taxon>
        <taxon>Leptotrichiaceae</taxon>
        <taxon>Sneathia</taxon>
    </lineage>
</organism>
<dbReference type="RefSeq" id="WP_285152877.1">
    <property type="nucleotide sequence ID" value="NZ_JASSPP010000004.1"/>
</dbReference>
<sequence length="185" mass="22020">MNTVITSRENILETCKKIVSNKGLTAINMRLVAKECNIALGSIYYYFPSKDELLIAIIESVWEDIFKWNDFEKKELNFLEFVEKLFLHIRINVDKYPNFFMIHSISLSENGKEKGYSKMTFYLANIKKKMKDILKKDTNIRPNVFNDKFSEEKFIDFLIMNIFSLLTQKKYDYMILIDLIKKSIY</sequence>
<keyword evidence="5" id="KW-1185">Reference proteome</keyword>
<dbReference type="PROSITE" id="PS50977">
    <property type="entry name" value="HTH_TETR_2"/>
    <property type="match status" value="1"/>
</dbReference>
<dbReference type="SUPFAM" id="SSF46689">
    <property type="entry name" value="Homeodomain-like"/>
    <property type="match status" value="1"/>
</dbReference>
<dbReference type="PANTHER" id="PTHR43479:SF11">
    <property type="entry name" value="ACREF_ENVCD OPERON REPRESSOR-RELATED"/>
    <property type="match status" value="1"/>
</dbReference>
<evidence type="ECO:0000259" key="3">
    <source>
        <dbReference type="PROSITE" id="PS50977"/>
    </source>
</evidence>
<feature type="DNA-binding region" description="H-T-H motif" evidence="2">
    <location>
        <begin position="28"/>
        <end position="47"/>
    </location>
</feature>
<proteinExistence type="predicted"/>
<dbReference type="PANTHER" id="PTHR43479">
    <property type="entry name" value="ACREF/ENVCD OPERON REPRESSOR-RELATED"/>
    <property type="match status" value="1"/>
</dbReference>
<gene>
    <name evidence="4" type="ORF">QQA45_03440</name>
</gene>
<dbReference type="Proteomes" id="UP001225134">
    <property type="component" value="Unassembled WGS sequence"/>
</dbReference>
<protein>
    <submittedName>
        <fullName evidence="4">TetR/AcrR family transcriptional regulator</fullName>
    </submittedName>
</protein>
<evidence type="ECO:0000313" key="4">
    <source>
        <dbReference type="EMBL" id="MDK9580570.1"/>
    </source>
</evidence>
<accession>A0ABT7HKS6</accession>
<dbReference type="EMBL" id="JASSPP010000004">
    <property type="protein sequence ID" value="MDK9580570.1"/>
    <property type="molecule type" value="Genomic_DNA"/>
</dbReference>
<dbReference type="InterPro" id="IPR009057">
    <property type="entry name" value="Homeodomain-like_sf"/>
</dbReference>
<evidence type="ECO:0000313" key="5">
    <source>
        <dbReference type="Proteomes" id="UP001225134"/>
    </source>
</evidence>
<feature type="domain" description="HTH tetR-type" evidence="3">
    <location>
        <begin position="5"/>
        <end position="65"/>
    </location>
</feature>
<evidence type="ECO:0000256" key="1">
    <source>
        <dbReference type="ARBA" id="ARBA00023125"/>
    </source>
</evidence>
<name>A0ABT7HKS6_9FUSO</name>
<keyword evidence="1 2" id="KW-0238">DNA-binding</keyword>